<dbReference type="PANTHER" id="PTHR43244:SF1">
    <property type="entry name" value="5,10-METHYLENETETRAHYDROMETHANOPTERIN REDUCTASE"/>
    <property type="match status" value="1"/>
</dbReference>
<dbReference type="InterPro" id="IPR011251">
    <property type="entry name" value="Luciferase-like_dom"/>
</dbReference>
<dbReference type="EMBL" id="ANMG01000035">
    <property type="protein sequence ID" value="EMD26170.1"/>
    <property type="molecule type" value="Genomic_DNA"/>
</dbReference>
<keyword evidence="6" id="KW-1185">Reference proteome</keyword>
<evidence type="ECO:0000313" key="5">
    <source>
        <dbReference type="Proteomes" id="UP000014137"/>
    </source>
</evidence>
<feature type="domain" description="Luciferase-like" evidence="2">
    <location>
        <begin position="10"/>
        <end position="310"/>
    </location>
</feature>
<name>M2Q2H4_9PSEU</name>
<evidence type="ECO:0000313" key="3">
    <source>
        <dbReference type="EMBL" id="EMD26170.1"/>
    </source>
</evidence>
<dbReference type="SUPFAM" id="SSF51679">
    <property type="entry name" value="Bacterial luciferase-like"/>
    <property type="match status" value="1"/>
</dbReference>
<dbReference type="PATRIC" id="fig|1238180.3.peg.4050"/>
<organism evidence="3 5">
    <name type="scientific">Amycolatopsis azurea DSM 43854</name>
    <dbReference type="NCBI Taxonomy" id="1238180"/>
    <lineage>
        <taxon>Bacteria</taxon>
        <taxon>Bacillati</taxon>
        <taxon>Actinomycetota</taxon>
        <taxon>Actinomycetes</taxon>
        <taxon>Pseudonocardiales</taxon>
        <taxon>Pseudonocardiaceae</taxon>
        <taxon>Amycolatopsis</taxon>
    </lineage>
</organism>
<dbReference type="InterPro" id="IPR050564">
    <property type="entry name" value="F420-G6PD/mer"/>
</dbReference>
<dbReference type="AlphaFoldDB" id="M2Q2H4"/>
<sequence>MKLGVNLVYQGAGALAREAERLGYAIALAPEGYRSDAPSLLGFVAARTERIALASGVMQIPGRAPGMAALTAATLDSLSGGRFRLGLGVSNPDVADGWYGAAFDHPLARTREYVAIVRAALRGGPVRHEGAHYPLPLSEATQAPLHLYTEPLRADLPVYLAAVGPRNLKLAGEIADGWIGVFTSPEMVKSAVGEIRAGRALAGLDMDGFDVLPCLATSFADDPETAANALRAQYVYLLGIGDPAHNFYCKMATRLGFADAVADLHERLGDGDRAGAAASIPFDFIDATSMVGPVDRVASRMADYAAAGVTTLGIMVSAAATTLAGRLAIIRQAASALERA</sequence>
<dbReference type="Pfam" id="PF00296">
    <property type="entry name" value="Bac_luciferase"/>
    <property type="match status" value="1"/>
</dbReference>
<accession>M2Q2H4</accession>
<dbReference type="GO" id="GO:0016705">
    <property type="term" value="F:oxidoreductase activity, acting on paired donors, with incorporation or reduction of molecular oxygen"/>
    <property type="evidence" value="ECO:0007669"/>
    <property type="project" value="InterPro"/>
</dbReference>
<reference evidence="4 6" key="2">
    <citation type="submission" date="2017-02" db="EMBL/GenBank/DDBJ databases">
        <title>Amycolatopsis azurea DSM 43854 draft genome.</title>
        <authorList>
            <person name="Mayilraj S."/>
        </authorList>
    </citation>
    <scope>NUCLEOTIDE SEQUENCE [LARGE SCALE GENOMIC DNA]</scope>
    <source>
        <strain evidence="4 6">DSM 43854</strain>
    </source>
</reference>
<gene>
    <name evidence="4" type="ORF">B0293_38150</name>
    <name evidence="3" type="ORF">C791_3718</name>
</gene>
<reference evidence="3 5" key="1">
    <citation type="submission" date="2012-10" db="EMBL/GenBank/DDBJ databases">
        <title>Genome assembly of Amycolatopsis azurea DSM 43854.</title>
        <authorList>
            <person name="Khatri I."/>
            <person name="Kaur I."/>
            <person name="Subramanian S."/>
            <person name="Mayilraj S."/>
        </authorList>
    </citation>
    <scope>NUCLEOTIDE SEQUENCE [LARGE SCALE GENOMIC DNA]</scope>
    <source>
        <strain evidence="3 5">DSM 43854</strain>
    </source>
</reference>
<evidence type="ECO:0000256" key="1">
    <source>
        <dbReference type="ARBA" id="ARBA00023002"/>
    </source>
</evidence>
<dbReference type="RefSeq" id="WP_005158476.1">
    <property type="nucleotide sequence ID" value="NZ_ANMG01000035.1"/>
</dbReference>
<comment type="caution">
    <text evidence="3">The sequence shown here is derived from an EMBL/GenBank/DDBJ whole genome shotgun (WGS) entry which is preliminary data.</text>
</comment>
<dbReference type="CDD" id="cd01097">
    <property type="entry name" value="Tetrahydromethanopterin_reductase"/>
    <property type="match status" value="1"/>
</dbReference>
<dbReference type="Gene3D" id="3.20.20.30">
    <property type="entry name" value="Luciferase-like domain"/>
    <property type="match status" value="1"/>
</dbReference>
<dbReference type="InterPro" id="IPR036661">
    <property type="entry name" value="Luciferase-like_sf"/>
</dbReference>
<keyword evidence="1" id="KW-0560">Oxidoreductase</keyword>
<evidence type="ECO:0000259" key="2">
    <source>
        <dbReference type="Pfam" id="PF00296"/>
    </source>
</evidence>
<dbReference type="EMBL" id="MUXN01000028">
    <property type="protein sequence ID" value="OOC01418.1"/>
    <property type="molecule type" value="Genomic_DNA"/>
</dbReference>
<dbReference type="Proteomes" id="UP000188551">
    <property type="component" value="Unassembled WGS sequence"/>
</dbReference>
<proteinExistence type="predicted"/>
<evidence type="ECO:0000313" key="6">
    <source>
        <dbReference type="Proteomes" id="UP000188551"/>
    </source>
</evidence>
<dbReference type="PANTHER" id="PTHR43244">
    <property type="match status" value="1"/>
</dbReference>
<dbReference type="OrthoDB" id="3457164at2"/>
<dbReference type="Proteomes" id="UP000014137">
    <property type="component" value="Unassembled WGS sequence"/>
</dbReference>
<evidence type="ECO:0000313" key="4">
    <source>
        <dbReference type="EMBL" id="OOC01418.1"/>
    </source>
</evidence>
<protein>
    <submittedName>
        <fullName evidence="4">LLM class F420-dependent oxidoreductase</fullName>
    </submittedName>
    <submittedName>
        <fullName evidence="3">Putative ATP/GTP-binding protein</fullName>
    </submittedName>
</protein>